<dbReference type="PATRIC" id="fig|442562.3.peg.2923"/>
<feature type="domain" description="EF-hand" evidence="4">
    <location>
        <begin position="90"/>
        <end position="125"/>
    </location>
</feature>
<evidence type="ECO:0000313" key="5">
    <source>
        <dbReference type="EMBL" id="EYD75487.1"/>
    </source>
</evidence>
<dbReference type="AlphaFoldDB" id="A0A017HLX9"/>
<comment type="caution">
    <text evidence="5">The sequence shown here is derived from an EMBL/GenBank/DDBJ whole genome shotgun (WGS) entry which is preliminary data.</text>
</comment>
<dbReference type="PANTHER" id="PTHR10827">
    <property type="entry name" value="RETICULOCALBIN"/>
    <property type="match status" value="1"/>
</dbReference>
<accession>A0A017HLX9</accession>
<dbReference type="RefSeq" id="WP_082484035.1">
    <property type="nucleotide sequence ID" value="NZ_KK088578.1"/>
</dbReference>
<dbReference type="GO" id="GO:0005509">
    <property type="term" value="F:calcium ion binding"/>
    <property type="evidence" value="ECO:0007669"/>
    <property type="project" value="InterPro"/>
</dbReference>
<evidence type="ECO:0000259" key="4">
    <source>
        <dbReference type="PROSITE" id="PS50222"/>
    </source>
</evidence>
<feature type="compositionally biased region" description="Basic and acidic residues" evidence="3">
    <location>
        <begin position="1"/>
        <end position="12"/>
    </location>
</feature>
<sequence>MGQMRDMMDRMGRMPGMSPGGEMGPMGDMGPRGDMDPMDDMGPRSDMERDGRRGGRGEGGPDAMGEVPNMAPLALAIYDTDGDGRITQEEIEARKTARFAAADADGNGGLSAEELVALQEAIRLEIQTAGAAERLARFDDNGDGLLQSEEIDARTPQLAPIFDRLDADNDGGITQEELDAGQMGRGGPGGFLGRFLGGHGRHGG</sequence>
<dbReference type="SUPFAM" id="SSF47473">
    <property type="entry name" value="EF-hand"/>
    <property type="match status" value="1"/>
</dbReference>
<dbReference type="EMBL" id="AOSK01000080">
    <property type="protein sequence ID" value="EYD75487.1"/>
    <property type="molecule type" value="Genomic_DNA"/>
</dbReference>
<keyword evidence="1" id="KW-0479">Metal-binding</keyword>
<proteinExistence type="predicted"/>
<evidence type="ECO:0000313" key="6">
    <source>
        <dbReference type="Proteomes" id="UP000019666"/>
    </source>
</evidence>
<dbReference type="HOGENOM" id="CLU_116277_0_0_5"/>
<feature type="compositionally biased region" description="Basic and acidic residues" evidence="3">
    <location>
        <begin position="31"/>
        <end position="56"/>
    </location>
</feature>
<reference evidence="5 6" key="1">
    <citation type="submission" date="2013-02" db="EMBL/GenBank/DDBJ databases">
        <authorList>
            <person name="Fiebig A."/>
            <person name="Goeker M."/>
            <person name="Klenk H.-P.P."/>
        </authorList>
    </citation>
    <scope>NUCLEOTIDE SEQUENCE [LARGE SCALE GENOMIC DNA]</scope>
    <source>
        <strain evidence="5 6">DSM 19309</strain>
    </source>
</reference>
<dbReference type="OrthoDB" id="5470953at2"/>
<dbReference type="PANTHER" id="PTHR10827:SF98">
    <property type="entry name" value="45 KDA CALCIUM-BINDING PROTEIN"/>
    <property type="match status" value="1"/>
</dbReference>
<evidence type="ECO:0000256" key="2">
    <source>
        <dbReference type="ARBA" id="ARBA00022737"/>
    </source>
</evidence>
<dbReference type="STRING" id="442562.Rumeso_02970"/>
<evidence type="ECO:0000256" key="3">
    <source>
        <dbReference type="SAM" id="MobiDB-lite"/>
    </source>
</evidence>
<feature type="region of interest" description="Disordered" evidence="3">
    <location>
        <begin position="1"/>
        <end position="67"/>
    </location>
</feature>
<keyword evidence="6" id="KW-1185">Reference proteome</keyword>
<organism evidence="5 6">
    <name type="scientific">Rubellimicrobium mesophilum DSM 19309</name>
    <dbReference type="NCBI Taxonomy" id="442562"/>
    <lineage>
        <taxon>Bacteria</taxon>
        <taxon>Pseudomonadati</taxon>
        <taxon>Pseudomonadota</taxon>
        <taxon>Alphaproteobacteria</taxon>
        <taxon>Rhodobacterales</taxon>
        <taxon>Roseobacteraceae</taxon>
        <taxon>Rubellimicrobium</taxon>
    </lineage>
</organism>
<evidence type="ECO:0000256" key="1">
    <source>
        <dbReference type="ARBA" id="ARBA00022723"/>
    </source>
</evidence>
<dbReference type="Pfam" id="PF13202">
    <property type="entry name" value="EF-hand_5"/>
    <property type="match status" value="3"/>
</dbReference>
<name>A0A017HLX9_9RHOB</name>
<protein>
    <submittedName>
        <fullName evidence="5">EF hand domain protein</fullName>
    </submittedName>
</protein>
<dbReference type="InterPro" id="IPR011992">
    <property type="entry name" value="EF-hand-dom_pair"/>
</dbReference>
<dbReference type="InterPro" id="IPR002048">
    <property type="entry name" value="EF_hand_dom"/>
</dbReference>
<keyword evidence="2" id="KW-0677">Repeat</keyword>
<gene>
    <name evidence="5" type="ORF">Rumeso_02970</name>
</gene>
<dbReference type="PROSITE" id="PS50222">
    <property type="entry name" value="EF_HAND_2"/>
    <property type="match status" value="1"/>
</dbReference>
<dbReference type="Gene3D" id="1.10.238.10">
    <property type="entry name" value="EF-hand"/>
    <property type="match status" value="2"/>
</dbReference>
<dbReference type="Proteomes" id="UP000019666">
    <property type="component" value="Unassembled WGS sequence"/>
</dbReference>